<dbReference type="Proteomes" id="UP000694403">
    <property type="component" value="Unplaced"/>
</dbReference>
<name>A0A8C3T988_CHESE</name>
<protein>
    <recommendedName>
        <fullName evidence="3">Reverse transcriptase</fullName>
    </recommendedName>
</protein>
<dbReference type="AlphaFoldDB" id="A0A8C3T988"/>
<proteinExistence type="predicted"/>
<evidence type="ECO:0000313" key="2">
    <source>
        <dbReference type="Proteomes" id="UP000694403"/>
    </source>
</evidence>
<dbReference type="Ensembl" id="ENSCSRT00000027993.1">
    <property type="protein sequence ID" value="ENSCSRP00000026874.1"/>
    <property type="gene ID" value="ENSCSRG00000019964.1"/>
</dbReference>
<evidence type="ECO:0008006" key="3">
    <source>
        <dbReference type="Google" id="ProtNLM"/>
    </source>
</evidence>
<evidence type="ECO:0000313" key="1">
    <source>
        <dbReference type="Ensembl" id="ENSCSRP00000026874.1"/>
    </source>
</evidence>
<reference evidence="1" key="1">
    <citation type="submission" date="2025-08" db="UniProtKB">
        <authorList>
            <consortium name="Ensembl"/>
        </authorList>
    </citation>
    <scope>IDENTIFICATION</scope>
</reference>
<dbReference type="PANTHER" id="PTHR19446">
    <property type="entry name" value="REVERSE TRANSCRIPTASES"/>
    <property type="match status" value="1"/>
</dbReference>
<reference evidence="1" key="2">
    <citation type="submission" date="2025-09" db="UniProtKB">
        <authorList>
            <consortium name="Ensembl"/>
        </authorList>
    </citation>
    <scope>IDENTIFICATION</scope>
</reference>
<keyword evidence="2" id="KW-1185">Reference proteome</keyword>
<sequence length="132" mass="14957">MLKYFRRQTLPNSLIEATENMKVGKPLGPNGFPDEFYRHFLILLSDKNLKIFNESLLEGIFPPMLRKALISVIPKPGQNATLCFNHRSIPLINSDDKTLAKVLAMRLGKVLSSFIVPNQVRFVRGHHGSDNL</sequence>
<accession>A0A8C3T988</accession>
<organism evidence="1 2">
    <name type="scientific">Chelydra serpentina</name>
    <name type="common">Snapping turtle</name>
    <name type="synonym">Testudo serpentina</name>
    <dbReference type="NCBI Taxonomy" id="8475"/>
    <lineage>
        <taxon>Eukaryota</taxon>
        <taxon>Metazoa</taxon>
        <taxon>Chordata</taxon>
        <taxon>Craniata</taxon>
        <taxon>Vertebrata</taxon>
        <taxon>Euteleostomi</taxon>
        <taxon>Archelosauria</taxon>
        <taxon>Testudinata</taxon>
        <taxon>Testudines</taxon>
        <taxon>Cryptodira</taxon>
        <taxon>Durocryptodira</taxon>
        <taxon>Americhelydia</taxon>
        <taxon>Chelydroidea</taxon>
        <taxon>Chelydridae</taxon>
        <taxon>Chelydra</taxon>
    </lineage>
</organism>